<dbReference type="InterPro" id="IPR050261">
    <property type="entry name" value="FrsA_esterase"/>
</dbReference>
<dbReference type="InterPro" id="IPR022742">
    <property type="entry name" value="Hydrolase_4"/>
</dbReference>
<evidence type="ECO:0000313" key="5">
    <source>
        <dbReference type="Proteomes" id="UP000180113"/>
    </source>
</evidence>
<organism evidence="4 5">
    <name type="scientific">Mycobacteroides chelonae</name>
    <name type="common">Mycobacterium chelonae</name>
    <dbReference type="NCBI Taxonomy" id="1774"/>
    <lineage>
        <taxon>Bacteria</taxon>
        <taxon>Bacillati</taxon>
        <taxon>Actinomycetota</taxon>
        <taxon>Actinomycetes</taxon>
        <taxon>Mycobacteriales</taxon>
        <taxon>Mycobacteriaceae</taxon>
        <taxon>Mycobacteroides</taxon>
    </lineage>
</organism>
<protein>
    <submittedName>
        <fullName evidence="4">Alpha/beta hydrolase</fullName>
    </submittedName>
</protein>
<evidence type="ECO:0000313" key="4">
    <source>
        <dbReference type="EMBL" id="OHT48478.1"/>
    </source>
</evidence>
<dbReference type="SUPFAM" id="SSF53474">
    <property type="entry name" value="alpha/beta-Hydrolases"/>
    <property type="match status" value="1"/>
</dbReference>
<name>A0AB73LFP7_MYCCH</name>
<keyword evidence="2 4" id="KW-0378">Hydrolase</keyword>
<dbReference type="AlphaFoldDB" id="A0AB73LFP7"/>
<dbReference type="EMBL" id="MLHW01000019">
    <property type="protein sequence ID" value="OHT48478.1"/>
    <property type="molecule type" value="Genomic_DNA"/>
</dbReference>
<feature type="domain" description="Serine aminopeptidase S33" evidence="3">
    <location>
        <begin position="46"/>
        <end position="160"/>
    </location>
</feature>
<sequence>MTAPQPTTDSPEVLGYKRTDITFPSGKSTCAAWRYLPDNAGDGPLPVVIMAHGLGAVRQLRLHEFAERFAQAGYAVVVFDYRHFGASGGHPRQLVDIRAQLQDWHSALAYVRSEELFDSSRIALWGSSFGGGHVLQVAADDKAVKAVISQCPFTDGPASFLARMRTGKISAPIMLLAAIADCAGAALGRNPLLLPMVGTPLMPAFLAAPDSLPGAIELSPPGAQLSARTTQTIRKIRPLARRIPAAHWTAASRTPNPSDDIWGVLEAKDGGVIMRNAIAARLVLTLPRYGPGRSLKEHSIPTLVCLSENDTVAPATATARHARGLKHVKVNPYEAGHFDLYVGTWFEQVSTDQIKFLVRHMPSTPPATH</sequence>
<evidence type="ECO:0000259" key="3">
    <source>
        <dbReference type="Pfam" id="PF12146"/>
    </source>
</evidence>
<evidence type="ECO:0000256" key="2">
    <source>
        <dbReference type="ARBA" id="ARBA00022801"/>
    </source>
</evidence>
<dbReference type="InterPro" id="IPR029058">
    <property type="entry name" value="AB_hydrolase_fold"/>
</dbReference>
<dbReference type="Pfam" id="PF12146">
    <property type="entry name" value="Hydrolase_4"/>
    <property type="match status" value="1"/>
</dbReference>
<dbReference type="Gene3D" id="3.40.50.1820">
    <property type="entry name" value="alpha/beta hydrolase"/>
    <property type="match status" value="1"/>
</dbReference>
<reference evidence="4 5" key="1">
    <citation type="submission" date="2016-10" db="EMBL/GenBank/DDBJ databases">
        <title>Evaluation of Human, Animal and Environmental Mycobacterium chelonae Isolates by Core Genome Phylogenomic Analysis, Targeted Gene Comparison, and Anti-microbial Susceptibility Patterns: A Tale of Mistaken Identities.</title>
        <authorList>
            <person name="Fogelson S.B."/>
            <person name="Camus A.C."/>
            <person name="Lorenz W."/>
            <person name="Vasireddy R."/>
            <person name="Vasireddy S."/>
            <person name="Smith T."/>
            <person name="Brown-Elliott B.A."/>
            <person name="Wallace R.J.Jr."/>
            <person name="Hasan N.A."/>
            <person name="Reischl U."/>
            <person name="Sanchez S."/>
        </authorList>
    </citation>
    <scope>NUCLEOTIDE SEQUENCE [LARGE SCALE GENOMIC DNA]</scope>
    <source>
        <strain evidence="4 5">42895</strain>
    </source>
</reference>
<comment type="caution">
    <text evidence="4">The sequence shown here is derived from an EMBL/GenBank/DDBJ whole genome shotgun (WGS) entry which is preliminary data.</text>
</comment>
<proteinExistence type="inferred from homology"/>
<comment type="similarity">
    <text evidence="1">Belongs to the AB hydrolase superfamily.</text>
</comment>
<accession>A0AB73LFP7</accession>
<dbReference type="Proteomes" id="UP000180113">
    <property type="component" value="Unassembled WGS sequence"/>
</dbReference>
<dbReference type="PANTHER" id="PTHR22946:SF9">
    <property type="entry name" value="POLYKETIDE TRANSFERASE AF380"/>
    <property type="match status" value="1"/>
</dbReference>
<dbReference type="PANTHER" id="PTHR22946">
    <property type="entry name" value="DIENELACTONE HYDROLASE DOMAIN-CONTAINING PROTEIN-RELATED"/>
    <property type="match status" value="1"/>
</dbReference>
<evidence type="ECO:0000256" key="1">
    <source>
        <dbReference type="ARBA" id="ARBA00008645"/>
    </source>
</evidence>
<gene>
    <name evidence="4" type="ORF">BKG62_23140</name>
</gene>
<dbReference type="GO" id="GO:0052689">
    <property type="term" value="F:carboxylic ester hydrolase activity"/>
    <property type="evidence" value="ECO:0007669"/>
    <property type="project" value="UniProtKB-ARBA"/>
</dbReference>
<dbReference type="RefSeq" id="WP_070919183.1">
    <property type="nucleotide sequence ID" value="NZ_CP058976.1"/>
</dbReference>